<evidence type="ECO:0000259" key="5">
    <source>
        <dbReference type="Pfam" id="PF06722"/>
    </source>
</evidence>
<evidence type="ECO:0000313" key="7">
    <source>
        <dbReference type="EMBL" id="MDK9495418.1"/>
    </source>
</evidence>
<keyword evidence="8" id="KW-1185">Reference proteome</keyword>
<dbReference type="InterPro" id="IPR048284">
    <property type="entry name" value="EryCIII-like_N"/>
</dbReference>
<proteinExistence type="inferred from homology"/>
<dbReference type="InterPro" id="IPR010610">
    <property type="entry name" value="EryCIII-like_C"/>
</dbReference>
<dbReference type="PANTHER" id="PTHR48050:SF13">
    <property type="entry name" value="STEROL 3-BETA-GLUCOSYLTRANSFERASE UGT80A2"/>
    <property type="match status" value="1"/>
</dbReference>
<reference evidence="7 8" key="1">
    <citation type="submission" date="2023-05" db="EMBL/GenBank/DDBJ databases">
        <title>Sequencing and Assembly of Streptomyces sp. NP73.</title>
        <authorList>
            <person name="Konwar A.N."/>
            <person name="Saikia K."/>
            <person name="Thakur D."/>
        </authorList>
    </citation>
    <scope>NUCLEOTIDE SEQUENCE [LARGE SCALE GENOMIC DNA]</scope>
    <source>
        <strain evidence="7 8">NP73</strain>
    </source>
</reference>
<dbReference type="Proteomes" id="UP001223390">
    <property type="component" value="Unassembled WGS sequence"/>
</dbReference>
<evidence type="ECO:0000256" key="1">
    <source>
        <dbReference type="ARBA" id="ARBA00006962"/>
    </source>
</evidence>
<gene>
    <name evidence="7" type="ORF">QEZ40_006066</name>
</gene>
<keyword evidence="2" id="KW-0328">Glycosyltransferase</keyword>
<dbReference type="NCBIfam" id="TIGR04516">
    <property type="entry name" value="glycosyl_450act"/>
    <property type="match status" value="1"/>
</dbReference>
<dbReference type="RefSeq" id="WP_285341034.1">
    <property type="nucleotide sequence ID" value="NZ_JASITI010000006.1"/>
</dbReference>
<dbReference type="Pfam" id="PF06722">
    <property type="entry name" value="EryCIII-like_C"/>
    <property type="match status" value="1"/>
</dbReference>
<dbReference type="InterPro" id="IPR050426">
    <property type="entry name" value="Glycosyltransferase_28"/>
</dbReference>
<dbReference type="PANTHER" id="PTHR48050">
    <property type="entry name" value="STEROL 3-BETA-GLUCOSYLTRANSFERASE"/>
    <property type="match status" value="1"/>
</dbReference>
<evidence type="ECO:0000256" key="2">
    <source>
        <dbReference type="ARBA" id="ARBA00022676"/>
    </source>
</evidence>
<name>A0ABT7GPM0_9ACTN</name>
<keyword evidence="3" id="KW-0808">Transferase</keyword>
<dbReference type="SUPFAM" id="SSF53756">
    <property type="entry name" value="UDP-Glycosyltransferase/glycogen phosphorylase"/>
    <property type="match status" value="1"/>
</dbReference>
<dbReference type="Gene3D" id="3.40.50.2000">
    <property type="entry name" value="Glycogen Phosphorylase B"/>
    <property type="match status" value="2"/>
</dbReference>
<keyword evidence="4" id="KW-0045">Antibiotic biosynthesis</keyword>
<evidence type="ECO:0000313" key="8">
    <source>
        <dbReference type="Proteomes" id="UP001223390"/>
    </source>
</evidence>
<comment type="caution">
    <text evidence="7">The sequence shown here is derived from an EMBL/GenBank/DDBJ whole genome shotgun (WGS) entry which is preliminary data.</text>
</comment>
<evidence type="ECO:0000256" key="4">
    <source>
        <dbReference type="ARBA" id="ARBA00023194"/>
    </source>
</evidence>
<evidence type="ECO:0000256" key="3">
    <source>
        <dbReference type="ARBA" id="ARBA00022679"/>
    </source>
</evidence>
<evidence type="ECO:0000259" key="6">
    <source>
        <dbReference type="Pfam" id="PF21036"/>
    </source>
</evidence>
<comment type="similarity">
    <text evidence="1">Belongs to the glycosyltransferase 28 family.</text>
</comment>
<feature type="domain" description="Erythromycin biosynthesis protein CIII-like N-terminal" evidence="6">
    <location>
        <begin position="22"/>
        <end position="258"/>
    </location>
</feature>
<dbReference type="InterPro" id="IPR030953">
    <property type="entry name" value="Glycosyl_450act"/>
</dbReference>
<organism evidence="7 8">
    <name type="scientific">Streptomyces katrae</name>
    <dbReference type="NCBI Taxonomy" id="68223"/>
    <lineage>
        <taxon>Bacteria</taxon>
        <taxon>Bacillati</taxon>
        <taxon>Actinomycetota</taxon>
        <taxon>Actinomycetes</taxon>
        <taxon>Kitasatosporales</taxon>
        <taxon>Streptomycetaceae</taxon>
        <taxon>Streptomyces</taxon>
    </lineage>
</organism>
<dbReference type="InterPro" id="IPR002213">
    <property type="entry name" value="UDP_glucos_trans"/>
</dbReference>
<sequence length="434" mass="47314">MRVLFTTYPERTHFLSMAPLAWALRTAGHEVRFASQPKFADVITQAGLTAVPVGRDRDLWQILSRDPDWLGRSDGGGMPMPYDVAAREPDDITWEYLSEGYETQVERWHKSSNVPMVSELVEFARHWKPDLVVWEPLTYAGAIAAQAVGAAHVRLLFGTDMYGVAREHFLRLKAQRPEHERTDRFADWLGGYARRYGGGFGEELITGQATVDLVPECLQTRAGLEYLPLRYVPYGGPAVVPSWLHRAPEKPRVALTLGLSTTGHGGEYAVGVQDVLDAVGELDIELVATIAEAEQRKLTRIPGNTRVASFLPLDALTATCDAVIHHAGFGTLATTALRGLPQLILPWDNDGPALAGGVARAGAGLVLNPRRASGADVRDALRRLLSEPEFRAGAAGLRDRMLAMPSPNDLVGTLERFAAERRGRVPAAPVPAGV</sequence>
<feature type="domain" description="Erythromycin biosynthesis protein CIII-like C-terminal" evidence="5">
    <location>
        <begin position="274"/>
        <end position="415"/>
    </location>
</feature>
<protein>
    <submittedName>
        <fullName evidence="7">Activator-dependent family glycosyltransferase</fullName>
    </submittedName>
</protein>
<accession>A0ABT7GPM0</accession>
<dbReference type="CDD" id="cd03784">
    <property type="entry name" value="GT1_Gtf-like"/>
    <property type="match status" value="1"/>
</dbReference>
<dbReference type="EMBL" id="JASITI010000006">
    <property type="protein sequence ID" value="MDK9495418.1"/>
    <property type="molecule type" value="Genomic_DNA"/>
</dbReference>
<dbReference type="Pfam" id="PF21036">
    <property type="entry name" value="EryCIII-like_N"/>
    <property type="match status" value="1"/>
</dbReference>